<dbReference type="InterPro" id="IPR001610">
    <property type="entry name" value="PAC"/>
</dbReference>
<keyword evidence="7" id="KW-0175">Coiled coil</keyword>
<dbReference type="AlphaFoldDB" id="A0A7J9SNS9"/>
<dbReference type="Pfam" id="PF08447">
    <property type="entry name" value="PAS_3"/>
    <property type="match status" value="1"/>
</dbReference>
<evidence type="ECO:0000256" key="4">
    <source>
        <dbReference type="ARBA" id="ARBA00022679"/>
    </source>
</evidence>
<reference evidence="12 13" key="1">
    <citation type="submission" date="2020-08" db="EMBL/GenBank/DDBJ databases">
        <authorList>
            <person name="Seo M.-J."/>
        </authorList>
    </citation>
    <scope>NUCLEOTIDE SEQUENCE [LARGE SCALE GENOMIC DNA]</scope>
    <source>
        <strain evidence="12 13">MBLA0160</strain>
    </source>
</reference>
<evidence type="ECO:0000256" key="3">
    <source>
        <dbReference type="ARBA" id="ARBA00022553"/>
    </source>
</evidence>
<dbReference type="InterPro" id="IPR011006">
    <property type="entry name" value="CheY-like_superfamily"/>
</dbReference>
<evidence type="ECO:0000259" key="9">
    <source>
        <dbReference type="PROSITE" id="PS50110"/>
    </source>
</evidence>
<dbReference type="InterPro" id="IPR003661">
    <property type="entry name" value="HisK_dim/P_dom"/>
</dbReference>
<feature type="domain" description="Histidine kinase" evidence="8">
    <location>
        <begin position="522"/>
        <end position="715"/>
    </location>
</feature>
<evidence type="ECO:0000313" key="12">
    <source>
        <dbReference type="EMBL" id="MBB6646871.1"/>
    </source>
</evidence>
<evidence type="ECO:0000256" key="5">
    <source>
        <dbReference type="ARBA" id="ARBA00022777"/>
    </source>
</evidence>
<comment type="catalytic activity">
    <reaction evidence="1">
        <text>ATP + protein L-histidine = ADP + protein N-phospho-L-histidine.</text>
        <dbReference type="EC" id="2.7.13.3"/>
    </reaction>
</comment>
<name>A0A7J9SNS9_9EURY</name>
<dbReference type="Gene3D" id="3.30.565.10">
    <property type="entry name" value="Histidine kinase-like ATPase, C-terminal domain"/>
    <property type="match status" value="1"/>
</dbReference>
<feature type="domain" description="Response regulatory" evidence="9">
    <location>
        <begin position="6"/>
        <end position="122"/>
    </location>
</feature>
<evidence type="ECO:0000256" key="2">
    <source>
        <dbReference type="ARBA" id="ARBA00012438"/>
    </source>
</evidence>
<dbReference type="SUPFAM" id="SSF52172">
    <property type="entry name" value="CheY-like"/>
    <property type="match status" value="1"/>
</dbReference>
<dbReference type="PROSITE" id="PS50110">
    <property type="entry name" value="RESPONSE_REGULATORY"/>
    <property type="match status" value="1"/>
</dbReference>
<feature type="domain" description="PAS" evidence="10">
    <location>
        <begin position="263"/>
        <end position="333"/>
    </location>
</feature>
<dbReference type="EMBL" id="JACKXD010000003">
    <property type="protein sequence ID" value="MBB6646871.1"/>
    <property type="molecule type" value="Genomic_DNA"/>
</dbReference>
<dbReference type="CDD" id="cd00156">
    <property type="entry name" value="REC"/>
    <property type="match status" value="1"/>
</dbReference>
<evidence type="ECO:0000313" key="13">
    <source>
        <dbReference type="Proteomes" id="UP000546257"/>
    </source>
</evidence>
<keyword evidence="4" id="KW-0808">Transferase</keyword>
<dbReference type="Gene3D" id="1.10.287.130">
    <property type="match status" value="1"/>
</dbReference>
<evidence type="ECO:0000256" key="6">
    <source>
        <dbReference type="PROSITE-ProRule" id="PRU00169"/>
    </source>
</evidence>
<dbReference type="InterPro" id="IPR013656">
    <property type="entry name" value="PAS_4"/>
</dbReference>
<keyword evidence="13" id="KW-1185">Reference proteome</keyword>
<keyword evidence="3 6" id="KW-0597">Phosphoprotein</keyword>
<evidence type="ECO:0000256" key="1">
    <source>
        <dbReference type="ARBA" id="ARBA00000085"/>
    </source>
</evidence>
<dbReference type="Pfam" id="PF00512">
    <property type="entry name" value="HisKA"/>
    <property type="match status" value="1"/>
</dbReference>
<dbReference type="SMART" id="SM00388">
    <property type="entry name" value="HisKA"/>
    <property type="match status" value="1"/>
</dbReference>
<dbReference type="InterPro" id="IPR003594">
    <property type="entry name" value="HATPase_dom"/>
</dbReference>
<proteinExistence type="predicted"/>
<evidence type="ECO:0000256" key="7">
    <source>
        <dbReference type="SAM" id="Coils"/>
    </source>
</evidence>
<dbReference type="Gene3D" id="3.30.450.20">
    <property type="entry name" value="PAS domain"/>
    <property type="match status" value="3"/>
</dbReference>
<dbReference type="InterPro" id="IPR052162">
    <property type="entry name" value="Sensor_kinase/Photoreceptor"/>
</dbReference>
<feature type="domain" description="PAS" evidence="10">
    <location>
        <begin position="136"/>
        <end position="208"/>
    </location>
</feature>
<dbReference type="PRINTS" id="PR00344">
    <property type="entry name" value="BCTRLSENSOR"/>
</dbReference>
<dbReference type="CDD" id="cd00130">
    <property type="entry name" value="PAS"/>
    <property type="match status" value="2"/>
</dbReference>
<evidence type="ECO:0000259" key="11">
    <source>
        <dbReference type="PROSITE" id="PS50113"/>
    </source>
</evidence>
<dbReference type="PANTHER" id="PTHR43304:SF1">
    <property type="entry name" value="PAC DOMAIN-CONTAINING PROTEIN"/>
    <property type="match status" value="1"/>
</dbReference>
<dbReference type="InterPro" id="IPR001789">
    <property type="entry name" value="Sig_transdc_resp-reg_receiver"/>
</dbReference>
<dbReference type="InterPro" id="IPR005467">
    <property type="entry name" value="His_kinase_dom"/>
</dbReference>
<dbReference type="Pfam" id="PF02518">
    <property type="entry name" value="HATPase_c"/>
    <property type="match status" value="1"/>
</dbReference>
<protein>
    <recommendedName>
        <fullName evidence="2">histidine kinase</fullName>
        <ecNumber evidence="2">2.7.13.3</ecNumber>
    </recommendedName>
</protein>
<comment type="caution">
    <text evidence="12">The sequence shown here is derived from an EMBL/GenBank/DDBJ whole genome shotgun (WGS) entry which is preliminary data.</text>
</comment>
<dbReference type="SMART" id="SM00448">
    <property type="entry name" value="REC"/>
    <property type="match status" value="1"/>
</dbReference>
<feature type="domain" description="PAC" evidence="11">
    <location>
        <begin position="335"/>
        <end position="387"/>
    </location>
</feature>
<dbReference type="InterPro" id="IPR035965">
    <property type="entry name" value="PAS-like_dom_sf"/>
</dbReference>
<dbReference type="CDD" id="cd00082">
    <property type="entry name" value="HisKA"/>
    <property type="match status" value="1"/>
</dbReference>
<organism evidence="12 13">
    <name type="scientific">Halobellus ruber</name>
    <dbReference type="NCBI Taxonomy" id="2761102"/>
    <lineage>
        <taxon>Archaea</taxon>
        <taxon>Methanobacteriati</taxon>
        <taxon>Methanobacteriota</taxon>
        <taxon>Stenosarchaea group</taxon>
        <taxon>Halobacteria</taxon>
        <taxon>Halobacteriales</taxon>
        <taxon>Haloferacaceae</taxon>
        <taxon>Halobellus</taxon>
    </lineage>
</organism>
<dbReference type="InterPro" id="IPR004358">
    <property type="entry name" value="Sig_transdc_His_kin-like_C"/>
</dbReference>
<gene>
    <name evidence="12" type="ORF">H5V44_11350</name>
</gene>
<accession>A0A7J9SNS9</accession>
<evidence type="ECO:0000259" key="10">
    <source>
        <dbReference type="PROSITE" id="PS50112"/>
    </source>
</evidence>
<dbReference type="Gene3D" id="3.40.50.2300">
    <property type="match status" value="1"/>
</dbReference>
<feature type="coiled-coil region" evidence="7">
    <location>
        <begin position="250"/>
        <end position="277"/>
    </location>
</feature>
<dbReference type="InterPro" id="IPR013655">
    <property type="entry name" value="PAS_fold_3"/>
</dbReference>
<feature type="domain" description="PAC" evidence="11">
    <location>
        <begin position="211"/>
        <end position="262"/>
    </location>
</feature>
<dbReference type="SUPFAM" id="SSF55874">
    <property type="entry name" value="ATPase domain of HSP90 chaperone/DNA topoisomerase II/histidine kinase"/>
    <property type="match status" value="1"/>
</dbReference>
<dbReference type="GO" id="GO:0000155">
    <property type="term" value="F:phosphorelay sensor kinase activity"/>
    <property type="evidence" value="ECO:0007669"/>
    <property type="project" value="InterPro"/>
</dbReference>
<sequence>MDRPISVLHVDDEPDFADLTGTFLEREDDRFTVETATSADEGMVRITDRPPDCVVSDYNMPGMDGIEFLQAIREEYPDLPFILYTGKGSEAVASEAIAADVTDYLQKGSGSEQYELLANRILNAVKTRRETQRADRQEQLMRLTEFAGDTGGFELDRGSDTVVLTAGTRRMIGRPDKFEISLQEARELFHPDDRESIQQTLDRVFETGEELHDRWRLQPGDGDERLLDMKITPVVESGEVTKLRGSGNDITERKERERELREERRSIERALDSLDDLFYVLDTDGTLRRWNNQVPRTTGYADSELADMRAIELFPEDDRKTVADAIQLAVSGDTITAEADLLTADGERRPYELTGARLTDADGSTTGLVGIGRDLTERKRREQRLDLVETVFEHAEECQFIVDVADGEFELRHANQYYKRTVGLPANTPVTGQTPVELFAAAGGQQILDRYRQCVETQNSVSYTVELPVPEPGTVYRTILTPVTTNGEVTRIVGTARDITDRVEQARELQQKTDRLNEFASVVSHDLRSPLSVAEGHLELAAEACESDHLARATGAIDRSQALIDDLLALAREGDRVDETEPVEITKVAESSWQTLETRQATPDADAPHVIEADRSRIQQLFEDLYRNAVEHGGNDVTVSIGVMDEGFYVADTGPGIPESDREEIFEAGYSTREDGTGFGLRIVRQIADAHGWELTVTEQGGARVEITGVEFTDR</sequence>
<dbReference type="PROSITE" id="PS50113">
    <property type="entry name" value="PAC"/>
    <property type="match status" value="2"/>
</dbReference>
<dbReference type="InterPro" id="IPR036890">
    <property type="entry name" value="HATPase_C_sf"/>
</dbReference>
<dbReference type="PANTHER" id="PTHR43304">
    <property type="entry name" value="PHYTOCHROME-LIKE PROTEIN CPH1"/>
    <property type="match status" value="1"/>
</dbReference>
<dbReference type="InterPro" id="IPR000014">
    <property type="entry name" value="PAS"/>
</dbReference>
<dbReference type="SUPFAM" id="SSF47384">
    <property type="entry name" value="Homodimeric domain of signal transducing histidine kinase"/>
    <property type="match status" value="1"/>
</dbReference>
<dbReference type="RefSeq" id="WP_185193214.1">
    <property type="nucleotide sequence ID" value="NZ_JACKXD010000003.1"/>
</dbReference>
<dbReference type="EC" id="2.7.13.3" evidence="2"/>
<dbReference type="PROSITE" id="PS50112">
    <property type="entry name" value="PAS"/>
    <property type="match status" value="2"/>
</dbReference>
<dbReference type="Pfam" id="PF08448">
    <property type="entry name" value="PAS_4"/>
    <property type="match status" value="2"/>
</dbReference>
<dbReference type="SMART" id="SM00086">
    <property type="entry name" value="PAC"/>
    <property type="match status" value="3"/>
</dbReference>
<dbReference type="CDD" id="cd00075">
    <property type="entry name" value="HATPase"/>
    <property type="match status" value="1"/>
</dbReference>
<evidence type="ECO:0000259" key="8">
    <source>
        <dbReference type="PROSITE" id="PS50109"/>
    </source>
</evidence>
<dbReference type="Pfam" id="PF00072">
    <property type="entry name" value="Response_reg"/>
    <property type="match status" value="1"/>
</dbReference>
<dbReference type="InterPro" id="IPR000700">
    <property type="entry name" value="PAS-assoc_C"/>
</dbReference>
<dbReference type="SUPFAM" id="SSF55785">
    <property type="entry name" value="PYP-like sensor domain (PAS domain)"/>
    <property type="match status" value="3"/>
</dbReference>
<feature type="modified residue" description="4-aspartylphosphate" evidence="6">
    <location>
        <position position="57"/>
    </location>
</feature>
<dbReference type="SMART" id="SM00091">
    <property type="entry name" value="PAS"/>
    <property type="match status" value="2"/>
</dbReference>
<dbReference type="Proteomes" id="UP000546257">
    <property type="component" value="Unassembled WGS sequence"/>
</dbReference>
<dbReference type="PROSITE" id="PS50109">
    <property type="entry name" value="HIS_KIN"/>
    <property type="match status" value="1"/>
</dbReference>
<dbReference type="InterPro" id="IPR036097">
    <property type="entry name" value="HisK_dim/P_sf"/>
</dbReference>
<dbReference type="NCBIfam" id="TIGR00229">
    <property type="entry name" value="sensory_box"/>
    <property type="match status" value="3"/>
</dbReference>
<keyword evidence="5" id="KW-0418">Kinase</keyword>
<dbReference type="SMART" id="SM00387">
    <property type="entry name" value="HATPase_c"/>
    <property type="match status" value="1"/>
</dbReference>